<comment type="caution">
    <text evidence="2">The sequence shown here is derived from an EMBL/GenBank/DDBJ whole genome shotgun (WGS) entry which is preliminary data.</text>
</comment>
<feature type="domain" description="Reverse transcriptase" evidence="1">
    <location>
        <begin position="153"/>
        <end position="272"/>
    </location>
</feature>
<dbReference type="InterPro" id="IPR000477">
    <property type="entry name" value="RT_dom"/>
</dbReference>
<name>A0AAN7S2N1_MYCAM</name>
<dbReference type="EMBL" id="JAUNZN010000009">
    <property type="protein sequence ID" value="KAK4816228.1"/>
    <property type="molecule type" value="Genomic_DNA"/>
</dbReference>
<protein>
    <recommendedName>
        <fullName evidence="1">Reverse transcriptase domain-containing protein</fullName>
    </recommendedName>
</protein>
<accession>A0AAN7S2N1</accession>
<evidence type="ECO:0000313" key="3">
    <source>
        <dbReference type="Proteomes" id="UP001333110"/>
    </source>
</evidence>
<dbReference type="PANTHER" id="PTHR33332">
    <property type="entry name" value="REVERSE TRANSCRIPTASE DOMAIN-CONTAINING PROTEIN"/>
    <property type="match status" value="1"/>
</dbReference>
<dbReference type="Proteomes" id="UP001333110">
    <property type="component" value="Unassembled WGS sequence"/>
</dbReference>
<evidence type="ECO:0000313" key="2">
    <source>
        <dbReference type="EMBL" id="KAK4816228.1"/>
    </source>
</evidence>
<dbReference type="Pfam" id="PF00078">
    <property type="entry name" value="RVT_1"/>
    <property type="match status" value="1"/>
</dbReference>
<keyword evidence="3" id="KW-1185">Reference proteome</keyword>
<dbReference type="AlphaFoldDB" id="A0AAN7S2N1"/>
<sequence length="376" mass="42299">MADKAKAQLESKLASVVSDKEGFFKYVDSKRRSKENIGLILDGYLANRDVEKAEAFSAFFASTLGCLILRVRDHNCGNSDLTICRPRNCKGELYLLNVHKSMGPGGIHRRVLVEVVDVTAGPLSIIHQRSWESGQVPADRKLANIIPIHQKGTREDPGNYRPVSLTLVPGKIMEEILLGATERHLQDNATIRHSQHGFAKGKPCLTDLLPFYNKVTCPVGEGKVVDAAFLDFSKAFDTVPHSILLDKYSNCEMSRCTVRWVKNWLNGRAQEFVIKRTLGMSSLEKRRLRGDLIALYSFLRRGSGEGGADLFSLASSNRTCGNGSKLRHRRFKPDMRNHFFCKRVVKHWNGLPREVDNVPCLSVFKRHLDNALNNRL</sequence>
<proteinExistence type="predicted"/>
<evidence type="ECO:0000259" key="1">
    <source>
        <dbReference type="Pfam" id="PF00078"/>
    </source>
</evidence>
<organism evidence="2 3">
    <name type="scientific">Mycteria americana</name>
    <name type="common">Wood stork</name>
    <dbReference type="NCBI Taxonomy" id="33587"/>
    <lineage>
        <taxon>Eukaryota</taxon>
        <taxon>Metazoa</taxon>
        <taxon>Chordata</taxon>
        <taxon>Craniata</taxon>
        <taxon>Vertebrata</taxon>
        <taxon>Euteleostomi</taxon>
        <taxon>Archelosauria</taxon>
        <taxon>Archosauria</taxon>
        <taxon>Dinosauria</taxon>
        <taxon>Saurischia</taxon>
        <taxon>Theropoda</taxon>
        <taxon>Coelurosauria</taxon>
        <taxon>Aves</taxon>
        <taxon>Neognathae</taxon>
        <taxon>Neoaves</taxon>
        <taxon>Aequornithes</taxon>
        <taxon>Ciconiiformes</taxon>
        <taxon>Ciconiidae</taxon>
        <taxon>Mycteria</taxon>
    </lineage>
</organism>
<reference evidence="2 3" key="1">
    <citation type="journal article" date="2023" name="J. Hered.">
        <title>Chromosome-level genome of the wood stork (Mycteria americana) provides insight into avian chromosome evolution.</title>
        <authorList>
            <person name="Flamio R. Jr."/>
            <person name="Ramstad K.M."/>
        </authorList>
    </citation>
    <scope>NUCLEOTIDE SEQUENCE [LARGE SCALE GENOMIC DNA]</scope>
    <source>
        <strain evidence="2">JAX WOST 10</strain>
    </source>
</reference>
<gene>
    <name evidence="2" type="ORF">QYF61_013636</name>
</gene>